<gene>
    <name evidence="1" type="ORF">EHS25_005717</name>
</gene>
<dbReference type="OrthoDB" id="2564822at2759"/>
<accession>A0A427XW20</accession>
<dbReference type="AlphaFoldDB" id="A0A427XW20"/>
<sequence>MDHFKMLANMEDEEDVLDGLVARPMDVDRWELVISPEEYLNRFKDSLADIQLVNRAPLRKLHTTYHRGPAFDKYLLISEATHQLWVDLRFKKPFFNALDNIMDAQEGTLEYQASQGKAHLPTSVFIDCLMAAGCHTIRLKSYGQKMPMTAPFLQNEPAQTNHRWAEHNEWDIGTTFVSPYIWLFASATGRRWHQAFFHSRYNPRLVHVIKSFNSHLQGSIPTTLSGVLGQVASAKCMIHSLSGKDAMGLGGFRIEVTVRAVSLREATKVVKRTGFLNPEYWLGLGDGPHAPKPISAKVVSRQAFLDNANWVFQPAESAKVFRGQGATKPSKLHIQALTDILNALGWNGDLRSPTKPWRPNAWWNMVAPAAPSLFGSLAEIYQTDDQIRALFELARANACRDGLPSKTQPNNLSHRYQVNNGRPFRIRCCMDGCYHKLQRAAIIDWIAELVNHGVIDGAILGLDDGT</sequence>
<dbReference type="Proteomes" id="UP000279259">
    <property type="component" value="Unassembled WGS sequence"/>
</dbReference>
<protein>
    <submittedName>
        <fullName evidence="1">Uncharacterized protein</fullName>
    </submittedName>
</protein>
<keyword evidence="2" id="KW-1185">Reference proteome</keyword>
<comment type="caution">
    <text evidence="1">The sequence shown here is derived from an EMBL/GenBank/DDBJ whole genome shotgun (WGS) entry which is preliminary data.</text>
</comment>
<evidence type="ECO:0000313" key="1">
    <source>
        <dbReference type="EMBL" id="RSH83007.1"/>
    </source>
</evidence>
<proteinExistence type="predicted"/>
<dbReference type="PANTHER" id="PTHR34863:SF1">
    <property type="entry name" value="OTU DOMAIN-CONTAINING PROTEIN"/>
    <property type="match status" value="1"/>
</dbReference>
<dbReference type="PANTHER" id="PTHR34863">
    <property type="entry name" value="EXPRESSED PROTEIN"/>
    <property type="match status" value="1"/>
</dbReference>
<evidence type="ECO:0000313" key="2">
    <source>
        <dbReference type="Proteomes" id="UP000279259"/>
    </source>
</evidence>
<reference evidence="1 2" key="1">
    <citation type="submission" date="2018-11" db="EMBL/GenBank/DDBJ databases">
        <title>Genome sequence of Saitozyma podzolica DSM 27192.</title>
        <authorList>
            <person name="Aliyu H."/>
            <person name="Gorte O."/>
            <person name="Ochsenreither K."/>
        </authorList>
    </citation>
    <scope>NUCLEOTIDE SEQUENCE [LARGE SCALE GENOMIC DNA]</scope>
    <source>
        <strain evidence="1 2">DSM 27192</strain>
    </source>
</reference>
<dbReference type="EMBL" id="RSCD01000025">
    <property type="protein sequence ID" value="RSH83007.1"/>
    <property type="molecule type" value="Genomic_DNA"/>
</dbReference>
<name>A0A427XW20_9TREE</name>
<organism evidence="1 2">
    <name type="scientific">Saitozyma podzolica</name>
    <dbReference type="NCBI Taxonomy" id="1890683"/>
    <lineage>
        <taxon>Eukaryota</taxon>
        <taxon>Fungi</taxon>
        <taxon>Dikarya</taxon>
        <taxon>Basidiomycota</taxon>
        <taxon>Agaricomycotina</taxon>
        <taxon>Tremellomycetes</taxon>
        <taxon>Tremellales</taxon>
        <taxon>Trimorphomycetaceae</taxon>
        <taxon>Saitozyma</taxon>
    </lineage>
</organism>